<keyword evidence="2" id="KW-1185">Reference proteome</keyword>
<evidence type="ECO:0000313" key="1">
    <source>
        <dbReference type="EMBL" id="KAI9563263.1"/>
    </source>
</evidence>
<gene>
    <name evidence="1" type="ORF">GHT06_010721</name>
</gene>
<evidence type="ECO:0000313" key="2">
    <source>
        <dbReference type="Proteomes" id="UP000820818"/>
    </source>
</evidence>
<dbReference type="EMBL" id="WJBH02000002">
    <property type="protein sequence ID" value="KAI9563263.1"/>
    <property type="molecule type" value="Genomic_DNA"/>
</dbReference>
<sequence length="67" mass="7227">MSTTYSLSDSEGFGKLLSSLALGSRTVPSSFQKDLSNHGSERSTFTVVVKRDNHMANPTRCNCLSAT</sequence>
<reference evidence="1 2" key="1">
    <citation type="submission" date="2022-05" db="EMBL/GenBank/DDBJ databases">
        <title>A multi-omics perspective on studying reproductive biology in Daphnia sinensis.</title>
        <authorList>
            <person name="Jia J."/>
        </authorList>
    </citation>
    <scope>NUCLEOTIDE SEQUENCE [LARGE SCALE GENOMIC DNA]</scope>
    <source>
        <strain evidence="1 2">WSL</strain>
    </source>
</reference>
<name>A0AAD5PZC9_9CRUS</name>
<accession>A0AAD5PZC9</accession>
<protein>
    <submittedName>
        <fullName evidence="1">Uncharacterized protein</fullName>
    </submittedName>
</protein>
<comment type="caution">
    <text evidence="1">The sequence shown here is derived from an EMBL/GenBank/DDBJ whole genome shotgun (WGS) entry which is preliminary data.</text>
</comment>
<dbReference type="AlphaFoldDB" id="A0AAD5PZC9"/>
<dbReference type="Proteomes" id="UP000820818">
    <property type="component" value="Linkage Group LG2"/>
</dbReference>
<proteinExistence type="predicted"/>
<organism evidence="1 2">
    <name type="scientific">Daphnia sinensis</name>
    <dbReference type="NCBI Taxonomy" id="1820382"/>
    <lineage>
        <taxon>Eukaryota</taxon>
        <taxon>Metazoa</taxon>
        <taxon>Ecdysozoa</taxon>
        <taxon>Arthropoda</taxon>
        <taxon>Crustacea</taxon>
        <taxon>Branchiopoda</taxon>
        <taxon>Diplostraca</taxon>
        <taxon>Cladocera</taxon>
        <taxon>Anomopoda</taxon>
        <taxon>Daphniidae</taxon>
        <taxon>Daphnia</taxon>
        <taxon>Daphnia similis group</taxon>
    </lineage>
</organism>